<dbReference type="KEGG" id="rgi:RGI145_07705"/>
<organism evidence="1 2">
    <name type="scientific">Roseomonas gilardii</name>
    <dbReference type="NCBI Taxonomy" id="257708"/>
    <lineage>
        <taxon>Bacteria</taxon>
        <taxon>Pseudomonadati</taxon>
        <taxon>Pseudomonadota</taxon>
        <taxon>Alphaproteobacteria</taxon>
        <taxon>Acetobacterales</taxon>
        <taxon>Roseomonadaceae</taxon>
        <taxon>Roseomonas</taxon>
    </lineage>
</organism>
<dbReference type="Gene3D" id="3.30.1300.10">
    <property type="entry name" value="Pantoate-beta-alanine ligase, C-terminal domain"/>
    <property type="match status" value="1"/>
</dbReference>
<dbReference type="AlphaFoldDB" id="A0A1L7AE23"/>
<evidence type="ECO:0000313" key="2">
    <source>
        <dbReference type="Proteomes" id="UP000185494"/>
    </source>
</evidence>
<protein>
    <recommendedName>
        <fullName evidence="3">Pantoate--beta-alanine ligase</fullName>
    </recommendedName>
</protein>
<dbReference type="Proteomes" id="UP000185494">
    <property type="component" value="Chromosome 1"/>
</dbReference>
<dbReference type="SUPFAM" id="SSF52374">
    <property type="entry name" value="Nucleotidylyl transferase"/>
    <property type="match status" value="1"/>
</dbReference>
<reference evidence="1 2" key="1">
    <citation type="submission" date="2016-05" db="EMBL/GenBank/DDBJ databases">
        <title>Complete Genome and Methylome Analysis of Psychrotrophic Bacterial Isolates from Antarctic Lake Untersee.</title>
        <authorList>
            <person name="Fomenkov A."/>
            <person name="Akimov V.N."/>
            <person name="Vasilyeva L.V."/>
            <person name="Andersen D."/>
            <person name="Vincze T."/>
            <person name="Roberts R.J."/>
        </authorList>
    </citation>
    <scope>NUCLEOTIDE SEQUENCE [LARGE SCALE GENOMIC DNA]</scope>
    <source>
        <strain evidence="1 2">U14-5</strain>
    </source>
</reference>
<dbReference type="GO" id="GO:0004592">
    <property type="term" value="F:pantoate-beta-alanine ligase activity"/>
    <property type="evidence" value="ECO:0007669"/>
    <property type="project" value="InterPro"/>
</dbReference>
<dbReference type="EMBL" id="CP015583">
    <property type="protein sequence ID" value="APT56991.1"/>
    <property type="molecule type" value="Genomic_DNA"/>
</dbReference>
<dbReference type="RefSeq" id="WP_075797900.1">
    <property type="nucleotide sequence ID" value="NZ_CP015583.1"/>
</dbReference>
<evidence type="ECO:0000313" key="1">
    <source>
        <dbReference type="EMBL" id="APT56991.1"/>
    </source>
</evidence>
<accession>A0A1L7AE23</accession>
<dbReference type="InterPro" id="IPR003721">
    <property type="entry name" value="Pantoate_ligase"/>
</dbReference>
<name>A0A1L7AE23_9PROT</name>
<evidence type="ECO:0008006" key="3">
    <source>
        <dbReference type="Google" id="ProtNLM"/>
    </source>
</evidence>
<dbReference type="InterPro" id="IPR042176">
    <property type="entry name" value="Pantoate_ligase_C"/>
</dbReference>
<proteinExistence type="predicted"/>
<dbReference type="GO" id="GO:0015940">
    <property type="term" value="P:pantothenate biosynthetic process"/>
    <property type="evidence" value="ECO:0007669"/>
    <property type="project" value="InterPro"/>
</dbReference>
<dbReference type="Pfam" id="PF02569">
    <property type="entry name" value="Pantoate_ligase"/>
    <property type="match status" value="1"/>
</dbReference>
<dbReference type="STRING" id="257708.RGI145_07705"/>
<sequence>MRMQEGFVVLSSAVGSAAKAGEIARALVSARQAALGGERDAEVLRRLIRDRVGQEPRLQLDYASIADAATMEELRTITPEALALVAARLGRTRLLDNMRLMAPG</sequence>
<gene>
    <name evidence="1" type="ORF">RGI145_07705</name>
</gene>